<reference evidence="1" key="1">
    <citation type="submission" date="2015-07" db="EMBL/GenBank/DDBJ databases">
        <title>MeaNS - Measles Nucleotide Surveillance Program.</title>
        <authorList>
            <person name="Tran T."/>
            <person name="Druce J."/>
        </authorList>
    </citation>
    <scope>NUCLEOTIDE SEQUENCE</scope>
    <source>
        <strain evidence="1">UCB-OBI-ISO-001</strain>
        <tissue evidence="1">Gonad</tissue>
    </source>
</reference>
<dbReference type="EMBL" id="KQ422521">
    <property type="protein sequence ID" value="KOF74693.1"/>
    <property type="molecule type" value="Genomic_DNA"/>
</dbReference>
<proteinExistence type="predicted"/>
<accession>A0A0L8GCP6</accession>
<sequence>MDVRYLCAITTTLVSMREQFRIQSFIQMRNKRIHTDWIRKRWNILHLSRVEWPTYILSKRYSSNHGDMKFNTITITTSKQQ</sequence>
<evidence type="ECO:0000313" key="1">
    <source>
        <dbReference type="EMBL" id="KOF74693.1"/>
    </source>
</evidence>
<name>A0A0L8GCP6_OCTBM</name>
<gene>
    <name evidence="1" type="ORF">OCBIM_22035712mg</name>
</gene>
<dbReference type="AlphaFoldDB" id="A0A0L8GCP6"/>
<protein>
    <submittedName>
        <fullName evidence="1">Uncharacterized protein</fullName>
    </submittedName>
</protein>
<organism evidence="1">
    <name type="scientific">Octopus bimaculoides</name>
    <name type="common">California two-spotted octopus</name>
    <dbReference type="NCBI Taxonomy" id="37653"/>
    <lineage>
        <taxon>Eukaryota</taxon>
        <taxon>Metazoa</taxon>
        <taxon>Spiralia</taxon>
        <taxon>Lophotrochozoa</taxon>
        <taxon>Mollusca</taxon>
        <taxon>Cephalopoda</taxon>
        <taxon>Coleoidea</taxon>
        <taxon>Octopodiformes</taxon>
        <taxon>Octopoda</taxon>
        <taxon>Incirrata</taxon>
        <taxon>Octopodidae</taxon>
        <taxon>Octopus</taxon>
    </lineage>
</organism>